<dbReference type="RefSeq" id="WP_055217644.1">
    <property type="nucleotide sequence ID" value="NZ_CZBI01000002.1"/>
</dbReference>
<dbReference type="PROSITE" id="PS51257">
    <property type="entry name" value="PROKAR_LIPOPROTEIN"/>
    <property type="match status" value="1"/>
</dbReference>
<name>A0A174QKY8_BACT4</name>
<organism evidence="1 2">
    <name type="scientific">Bacteroides thetaiotaomicron</name>
    <dbReference type="NCBI Taxonomy" id="818"/>
    <lineage>
        <taxon>Bacteria</taxon>
        <taxon>Pseudomonadati</taxon>
        <taxon>Bacteroidota</taxon>
        <taxon>Bacteroidia</taxon>
        <taxon>Bacteroidales</taxon>
        <taxon>Bacteroidaceae</taxon>
        <taxon>Bacteroides</taxon>
    </lineage>
</organism>
<dbReference type="EMBL" id="CZBI01000002">
    <property type="protein sequence ID" value="CUP72287.1"/>
    <property type="molecule type" value="Genomic_DNA"/>
</dbReference>
<gene>
    <name evidence="1" type="ORF">ERS852557_01420</name>
</gene>
<protein>
    <recommendedName>
        <fullName evidence="3">DUF4906 domain-containing protein</fullName>
    </recommendedName>
</protein>
<reference evidence="1 2" key="1">
    <citation type="submission" date="2015-09" db="EMBL/GenBank/DDBJ databases">
        <authorList>
            <consortium name="Pathogen Informatics"/>
        </authorList>
    </citation>
    <scope>NUCLEOTIDE SEQUENCE [LARGE SCALE GENOMIC DNA]</scope>
    <source>
        <strain evidence="1 2">2789STDY5834945</strain>
    </source>
</reference>
<proteinExistence type="predicted"/>
<evidence type="ECO:0000313" key="1">
    <source>
        <dbReference type="EMBL" id="CUP72287.1"/>
    </source>
</evidence>
<dbReference type="Proteomes" id="UP000095541">
    <property type="component" value="Unassembled WGS sequence"/>
</dbReference>
<accession>A0A174QKY8</accession>
<evidence type="ECO:0008006" key="3">
    <source>
        <dbReference type="Google" id="ProtNLM"/>
    </source>
</evidence>
<evidence type="ECO:0000313" key="2">
    <source>
        <dbReference type="Proteomes" id="UP000095541"/>
    </source>
</evidence>
<sequence>MKRFTYYIALFSLLLISCTDEERLNDHLSTEKNETVFRFSVDIPDYRPVLSRAATGENAVNDLWLMAFDADGLFIGRAHASLLTANDNGTGTFQAEIPDNTGIVHLIANYDQWGTFDERAALQKDERELIPALSSSKLTFWGRQTISSASDSPNIVLYRNQAKVTVENETTNFEVTGYALGNYTTSGTVAPFNPDASPTPFVLLDGKPTLPHGTITKTSQTMNDCTMEPKYMFENENYFNDQAYIIIKGKLEGKTEELYYKIQLLDANKQPYPVVRNAHYKVVIKSFSESANGSTSFEDAKSAESSNNIYAEIFKESPSIADNNNNVLSVNRLHFLFVKEGTLNVTTQYTHNGVADNSKISVSVAEDKGNILHNLSYDGNGTITADVSRNIAGQYEATITVKAGVLSRTITVVSSALYEFDPASLSPEVYTARDQDVALQFTIPANIPSYLYPLKCAITTTRLYPVAPNKNLQIEYVDGGYQYIYWATGPGAKTLNFRTSLENSDETISITNEIFKTKYLDVKARHFTNVSVNGENLVNYGTNSTAQVMFTIPTYPEYPATYPLTVFIATENLQTSESGWTAVNGGYQYTYTSQPTGAQTITFTSKEEISDEDITISAPGFSPTTTRIETILAHGVTVSNTIRVFQNNSLLTIANYTITSSDTGIVPSFTVNNRSNYSFTIHAGSKVNDVVTLTLRGYNYSAIYKVKDLLQSPAIVLR</sequence>
<dbReference type="AlphaFoldDB" id="A0A174QKY8"/>